<gene>
    <name evidence="2" type="ORF">BBI17_008653</name>
    <name evidence="3" type="ORF">BBO99_00008665</name>
    <name evidence="1" type="ORF">JM16_008423</name>
</gene>
<evidence type="ECO:0000313" key="4">
    <source>
        <dbReference type="Proteomes" id="UP000285624"/>
    </source>
</evidence>
<dbReference type="Proteomes" id="UP000785171">
    <property type="component" value="Unassembled WGS sequence"/>
</dbReference>
<evidence type="ECO:0000313" key="5">
    <source>
        <dbReference type="Proteomes" id="UP000285883"/>
    </source>
</evidence>
<reference evidence="1" key="1">
    <citation type="journal article" date="2015" name="Genom Data">
        <title>Genome sequences of six Phytophthora species associated with forests in New Zealand.</title>
        <authorList>
            <person name="Studholme D.J."/>
            <person name="McDougal R.L."/>
            <person name="Sambles C."/>
            <person name="Hansen E."/>
            <person name="Hardy G."/>
            <person name="Grant M."/>
            <person name="Ganley R.J."/>
            <person name="Williams N.M."/>
        </authorList>
    </citation>
    <scope>NUCLEOTIDE SEQUENCE</scope>
    <source>
        <strain evidence="1">NZFS 2646</strain>
    </source>
</reference>
<dbReference type="AlphaFoldDB" id="A0A3R7GTS8"/>
<evidence type="ECO:0000313" key="2">
    <source>
        <dbReference type="EMBL" id="RLN38509.1"/>
    </source>
</evidence>
<reference evidence="1" key="3">
    <citation type="submission" date="2020-06" db="EMBL/GenBank/DDBJ databases">
        <authorList>
            <person name="Studholme D.J."/>
        </authorList>
    </citation>
    <scope>NUCLEOTIDE SEQUENCE</scope>
    <source>
        <strain evidence="1">NZFS 2646</strain>
    </source>
</reference>
<accession>A0A3R7GTS8</accession>
<dbReference type="EMBL" id="JPWV03000464">
    <property type="protein sequence ID" value="KAG2510793.1"/>
    <property type="molecule type" value="Genomic_DNA"/>
</dbReference>
<dbReference type="EMBL" id="MBDN02000486">
    <property type="protein sequence ID" value="RLN74923.1"/>
    <property type="molecule type" value="Genomic_DNA"/>
</dbReference>
<evidence type="ECO:0000313" key="1">
    <source>
        <dbReference type="EMBL" id="KAG2510793.1"/>
    </source>
</evidence>
<keyword evidence="4" id="KW-1185">Reference proteome</keyword>
<proteinExistence type="predicted"/>
<protein>
    <submittedName>
        <fullName evidence="2">Uncharacterized protein</fullName>
    </submittedName>
</protein>
<evidence type="ECO:0000313" key="3">
    <source>
        <dbReference type="EMBL" id="RLN74923.1"/>
    </source>
</evidence>
<sequence>MKDLLVSKSYGTVRFRYYPLESFRFEMKIYQNHARIWLESRRSKQQWECKVGDVSKYAPDDAVLPRDVVFSCIAQALETETTAIGLPVIDLLRPEKEGPLHLVVLVALGPVSNTTSVIHSKYSFPLTPLALDRVDKMKSQLRDLEECVEELQRSLQLRNA</sequence>
<organism evidence="2 5">
    <name type="scientific">Phytophthora kernoviae</name>
    <dbReference type="NCBI Taxonomy" id="325452"/>
    <lineage>
        <taxon>Eukaryota</taxon>
        <taxon>Sar</taxon>
        <taxon>Stramenopiles</taxon>
        <taxon>Oomycota</taxon>
        <taxon>Peronosporomycetes</taxon>
        <taxon>Peronosporales</taxon>
        <taxon>Peronosporaceae</taxon>
        <taxon>Phytophthora</taxon>
    </lineage>
</organism>
<dbReference type="Proteomes" id="UP000285624">
    <property type="component" value="Unassembled WGS sequence"/>
</dbReference>
<comment type="caution">
    <text evidence="2">The sequence shown here is derived from an EMBL/GenBank/DDBJ whole genome shotgun (WGS) entry which is preliminary data.</text>
</comment>
<dbReference type="EMBL" id="MAYM02000410">
    <property type="protein sequence ID" value="RLN38509.1"/>
    <property type="molecule type" value="Genomic_DNA"/>
</dbReference>
<dbReference type="Proteomes" id="UP000285883">
    <property type="component" value="Unassembled WGS sequence"/>
</dbReference>
<reference evidence="4 5" key="2">
    <citation type="submission" date="2018-07" db="EMBL/GenBank/DDBJ databases">
        <title>Genome sequencing of oomycete isolates from Chile give support for New Zealand origin for Phytophthora kernoviae and make available the first Nothophytophthora sp. genome.</title>
        <authorList>
            <person name="Studholme D.J."/>
            <person name="Sanfuentes E."/>
            <person name="Panda P."/>
            <person name="Hill R."/>
            <person name="Sambles C."/>
            <person name="Grant M."/>
            <person name="Williams N.M."/>
            <person name="Mcdougal R.L."/>
        </authorList>
    </citation>
    <scope>NUCLEOTIDE SEQUENCE [LARGE SCALE GENOMIC DNA]</scope>
    <source>
        <strain evidence="2">Chile2</strain>
        <strain evidence="3">Chile4</strain>
    </source>
</reference>
<name>A0A3R7GTS8_9STRA</name>